<gene>
    <name evidence="4" type="ORF">G3I67_13770</name>
</gene>
<dbReference type="Gene3D" id="1.10.101.10">
    <property type="entry name" value="PGBD-like superfamily/PGBD"/>
    <property type="match status" value="1"/>
</dbReference>
<dbReference type="PANTHER" id="PTHR30163">
    <property type="entry name" value="MEMBRANE-BOUND LYTIC MUREIN TRANSGLYCOSYLASE B"/>
    <property type="match status" value="1"/>
</dbReference>
<comment type="caution">
    <text evidence="4">The sequence shown here is derived from an EMBL/GenBank/DDBJ whole genome shotgun (WGS) entry which is preliminary data.</text>
</comment>
<feature type="chain" id="PRO_5025512545" evidence="1">
    <location>
        <begin position="28"/>
        <end position="411"/>
    </location>
</feature>
<sequence>MYCFQIRFKSVVASLLMSGIFASQAMAQSFDSCVNGLRQTAMNQGISQNTFDKAFKGIEPDPEVLKSFDYQPEFRIPIWDYVAGLVDDERVADGRAMMKQWSKILDQAEQQYGVDKNVIVAVWGVESNFGRIQGKRELIRSLATLVCANKRQTFFRGELMATLKILQSGDIAQEFLVGSWAGAFGQTQFMPSTYQRLAVDFDGDGRRDIVQSVPDALGSTANYLHRAGWAEGEPWGYEVKLPENYNGPSGRTTKQSLAQWKSLGIKRIEPVNSVMKKQMPDSAQAALILPSGAKGPAFLVFRNFNAIYSYNAAESYALSIAHLSDRIQGGSTFTTAWPTDDAGTSRAERREIQQRLVDRGFDIGDVDGLIGAKTRTAISEFQTSVGLPVDGRAGQRVLRALRTAGSKSTGQ</sequence>
<dbReference type="InterPro" id="IPR023346">
    <property type="entry name" value="Lysozyme-like_dom_sf"/>
</dbReference>
<accession>A0A6B2R0K6</accession>
<dbReference type="AlphaFoldDB" id="A0A6B2R0K6"/>
<dbReference type="GO" id="GO:0008933">
    <property type="term" value="F:peptidoglycan lytic transglycosylase activity"/>
    <property type="evidence" value="ECO:0007669"/>
    <property type="project" value="TreeGrafter"/>
</dbReference>
<dbReference type="Gene3D" id="1.10.8.350">
    <property type="entry name" value="Bacterial muramidase"/>
    <property type="match status" value="1"/>
</dbReference>
<evidence type="ECO:0000259" key="3">
    <source>
        <dbReference type="Pfam" id="PF13406"/>
    </source>
</evidence>
<dbReference type="NCBIfam" id="TIGR02283">
    <property type="entry name" value="MltB_2"/>
    <property type="match status" value="1"/>
</dbReference>
<dbReference type="Pfam" id="PF13406">
    <property type="entry name" value="SLT_2"/>
    <property type="match status" value="1"/>
</dbReference>
<dbReference type="InterPro" id="IPR011970">
    <property type="entry name" value="MltB_2"/>
</dbReference>
<dbReference type="Pfam" id="PF01471">
    <property type="entry name" value="PG_binding_1"/>
    <property type="match status" value="1"/>
</dbReference>
<feature type="domain" description="Peptidoglycan binding-like" evidence="2">
    <location>
        <begin position="346"/>
        <end position="401"/>
    </location>
</feature>
<name>A0A6B2R0K6_9BURK</name>
<feature type="signal peptide" evidence="1">
    <location>
        <begin position="1"/>
        <end position="27"/>
    </location>
</feature>
<dbReference type="InterPro" id="IPR036365">
    <property type="entry name" value="PGBD-like_sf"/>
</dbReference>
<dbReference type="FunFam" id="1.10.8.350:FF:000001">
    <property type="entry name" value="Lytic murein transglycosylase B"/>
    <property type="match status" value="1"/>
</dbReference>
<feature type="domain" description="Transglycosylase SLT" evidence="3">
    <location>
        <begin position="29"/>
        <end position="325"/>
    </location>
</feature>
<dbReference type="PANTHER" id="PTHR30163:SF10">
    <property type="entry name" value="TRANSGLYCOLASE-RELATED"/>
    <property type="match status" value="1"/>
</dbReference>
<dbReference type="GO" id="GO:0009253">
    <property type="term" value="P:peptidoglycan catabolic process"/>
    <property type="evidence" value="ECO:0007669"/>
    <property type="project" value="TreeGrafter"/>
</dbReference>
<organism evidence="4">
    <name type="scientific">Sheuella amnicola</name>
    <dbReference type="NCBI Taxonomy" id="2707330"/>
    <lineage>
        <taxon>Bacteria</taxon>
        <taxon>Pseudomonadati</taxon>
        <taxon>Pseudomonadota</taxon>
        <taxon>Betaproteobacteria</taxon>
        <taxon>Burkholderiales</taxon>
        <taxon>Alcaligenaceae</taxon>
        <taxon>Sheuella</taxon>
    </lineage>
</organism>
<protein>
    <submittedName>
        <fullName evidence="4">Lytic murein transglycosylase</fullName>
    </submittedName>
</protein>
<dbReference type="InterPro" id="IPR002477">
    <property type="entry name" value="Peptidoglycan-bd-like"/>
</dbReference>
<evidence type="ECO:0000259" key="2">
    <source>
        <dbReference type="Pfam" id="PF01471"/>
    </source>
</evidence>
<proteinExistence type="predicted"/>
<dbReference type="Gene3D" id="1.10.530.10">
    <property type="match status" value="1"/>
</dbReference>
<dbReference type="SUPFAM" id="SSF53955">
    <property type="entry name" value="Lysozyme-like"/>
    <property type="match status" value="1"/>
</dbReference>
<dbReference type="EMBL" id="JAAGRN010000011">
    <property type="protein sequence ID" value="NDY84296.1"/>
    <property type="molecule type" value="Genomic_DNA"/>
</dbReference>
<dbReference type="CDD" id="cd13399">
    <property type="entry name" value="Slt35-like"/>
    <property type="match status" value="1"/>
</dbReference>
<dbReference type="InterPro" id="IPR036366">
    <property type="entry name" value="PGBDSf"/>
</dbReference>
<reference evidence="4" key="1">
    <citation type="submission" date="2020-02" db="EMBL/GenBank/DDBJ databases">
        <authorList>
            <person name="Chen W.-M."/>
        </authorList>
    </citation>
    <scope>NUCLEOTIDE SEQUENCE</scope>
    <source>
        <strain evidence="4">NBD-18</strain>
    </source>
</reference>
<keyword evidence="1" id="KW-0732">Signal</keyword>
<evidence type="ECO:0000256" key="1">
    <source>
        <dbReference type="SAM" id="SignalP"/>
    </source>
</evidence>
<dbReference type="SUPFAM" id="SSF47090">
    <property type="entry name" value="PGBD-like"/>
    <property type="match status" value="1"/>
</dbReference>
<dbReference type="InterPro" id="IPR031304">
    <property type="entry name" value="SLT_2"/>
</dbReference>
<evidence type="ECO:0000313" key="4">
    <source>
        <dbReference type="EMBL" id="NDY84296.1"/>
    </source>
</evidence>
<dbReference type="InterPro" id="IPR043426">
    <property type="entry name" value="MltB-like"/>
</dbReference>